<evidence type="ECO:0000259" key="2">
    <source>
        <dbReference type="SMART" id="SM00563"/>
    </source>
</evidence>
<feature type="region of interest" description="Disordered" evidence="1">
    <location>
        <begin position="1"/>
        <end position="59"/>
    </location>
</feature>
<dbReference type="PANTHER" id="PTHR22753">
    <property type="entry name" value="TRANSMEMBRANE PROTEIN 68"/>
    <property type="match status" value="1"/>
</dbReference>
<organism evidence="3 4">
    <name type="scientific">Williamsia limnetica</name>
    <dbReference type="NCBI Taxonomy" id="882452"/>
    <lineage>
        <taxon>Bacteria</taxon>
        <taxon>Bacillati</taxon>
        <taxon>Actinomycetota</taxon>
        <taxon>Actinomycetes</taxon>
        <taxon>Mycobacteriales</taxon>
        <taxon>Nocardiaceae</taxon>
        <taxon>Williamsia</taxon>
    </lineage>
</organism>
<sequence length="378" mass="41428">MPNRDQTSDARTAKVIQLYSSSPGPDGQPRRRHPSQSNGFPTKSAASQQNPVGHPNTDAFDQAAVTPISADVRAQIEAGRYTEAAKASSSLLNLDGVRHALADTLTGAAGYLRQRVTGDYEVDDFGFDAHFTESVWLPAMRVLFDKWFRVDVSGIDNLPLEGGALLVANHAGTIPIDALMTSVAVHDYHQNRRHLRVLAADLAFDTPFISEVARRTGSTLACTADAQRLLRAGELTAVWPEGFKGIGKLYKDRYKLQRFGRGGFVTTALRAGVPIIPVSIVGSEEIYPMLNDLKPIARLLGLPYIPVTPTFPLLGPLGLVPLPSKWQIHFGTPIATDHFDEQAADDPMVVFDVTDHVREEIQQTLFRMLSRRSSVYFG</sequence>
<keyword evidence="4" id="KW-1185">Reference proteome</keyword>
<proteinExistence type="predicted"/>
<reference evidence="3 4" key="1">
    <citation type="submission" date="2018-06" db="EMBL/GenBank/DDBJ databases">
        <title>Genomic Encyclopedia of Type Strains, Phase IV (KMG-IV): sequencing the most valuable type-strain genomes for metagenomic binning, comparative biology and taxonomic classification.</title>
        <authorList>
            <person name="Goeker M."/>
        </authorList>
    </citation>
    <scope>NUCLEOTIDE SEQUENCE [LARGE SCALE GENOMIC DNA]</scope>
    <source>
        <strain evidence="3 4">DSM 45521</strain>
    </source>
</reference>
<dbReference type="CDD" id="cd07987">
    <property type="entry name" value="LPLAT_MGAT-like"/>
    <property type="match status" value="1"/>
</dbReference>
<dbReference type="GO" id="GO:0016746">
    <property type="term" value="F:acyltransferase activity"/>
    <property type="evidence" value="ECO:0007669"/>
    <property type="project" value="UniProtKB-KW"/>
</dbReference>
<dbReference type="InterPro" id="IPR002123">
    <property type="entry name" value="Plipid/glycerol_acylTrfase"/>
</dbReference>
<feature type="compositionally biased region" description="Basic and acidic residues" evidence="1">
    <location>
        <begin position="1"/>
        <end position="12"/>
    </location>
</feature>
<dbReference type="SUPFAM" id="SSF69593">
    <property type="entry name" value="Glycerol-3-phosphate (1)-acyltransferase"/>
    <property type="match status" value="1"/>
</dbReference>
<evidence type="ECO:0000313" key="3">
    <source>
        <dbReference type="EMBL" id="PYE20079.1"/>
    </source>
</evidence>
<dbReference type="PANTHER" id="PTHR22753:SF14">
    <property type="entry name" value="MONOACYLGLYCEROL_DIACYLGLYCEROL O-ACYLTRANSFERASE"/>
    <property type="match status" value="1"/>
</dbReference>
<protein>
    <submittedName>
        <fullName evidence="3">1-acyl-sn-glycerol-3-phosphate acyltransferase</fullName>
    </submittedName>
</protein>
<evidence type="ECO:0000313" key="4">
    <source>
        <dbReference type="Proteomes" id="UP000247591"/>
    </source>
</evidence>
<dbReference type="OrthoDB" id="5241618at2"/>
<dbReference type="Proteomes" id="UP000247591">
    <property type="component" value="Unassembled WGS sequence"/>
</dbReference>
<dbReference type="Pfam" id="PF01553">
    <property type="entry name" value="Acyltransferase"/>
    <property type="match status" value="1"/>
</dbReference>
<dbReference type="AlphaFoldDB" id="A0A318RUJ2"/>
<comment type="caution">
    <text evidence="3">The sequence shown here is derived from an EMBL/GenBank/DDBJ whole genome shotgun (WGS) entry which is preliminary data.</text>
</comment>
<feature type="domain" description="Phospholipid/glycerol acyltransferase" evidence="2">
    <location>
        <begin position="164"/>
        <end position="283"/>
    </location>
</feature>
<accession>A0A318RUJ2</accession>
<feature type="compositionally biased region" description="Polar residues" evidence="1">
    <location>
        <begin position="35"/>
        <end position="51"/>
    </location>
</feature>
<dbReference type="SMART" id="SM00563">
    <property type="entry name" value="PlsC"/>
    <property type="match status" value="1"/>
</dbReference>
<keyword evidence="3" id="KW-0012">Acyltransferase</keyword>
<keyword evidence="3" id="KW-0808">Transferase</keyword>
<dbReference type="GO" id="GO:0016020">
    <property type="term" value="C:membrane"/>
    <property type="evidence" value="ECO:0007669"/>
    <property type="project" value="TreeGrafter"/>
</dbReference>
<gene>
    <name evidence="3" type="ORF">DFR67_102217</name>
</gene>
<dbReference type="RefSeq" id="WP_110468316.1">
    <property type="nucleotide sequence ID" value="NZ_QJSP01000002.1"/>
</dbReference>
<evidence type="ECO:0000256" key="1">
    <source>
        <dbReference type="SAM" id="MobiDB-lite"/>
    </source>
</evidence>
<dbReference type="EMBL" id="QJSP01000002">
    <property type="protein sequence ID" value="PYE20079.1"/>
    <property type="molecule type" value="Genomic_DNA"/>
</dbReference>
<name>A0A318RUJ2_WILLI</name>